<feature type="region of interest" description="Disordered" evidence="1">
    <location>
        <begin position="242"/>
        <end position="263"/>
    </location>
</feature>
<evidence type="ECO:0000256" key="2">
    <source>
        <dbReference type="SAM" id="Phobius"/>
    </source>
</evidence>
<name>A0ABS7TPE4_9BACT</name>
<sequence length="342" mass="35903">MVALAWEAAESPGPSSVLGWLFLVFVTLWSASVFVFCGAALVWFIVTTALDDSRTVDEAIAMALMSVVLALVMVLIGVFLKGGVQSFGREWAFCGADESLLGRVESLFGRVIASHGTRVVSITPLTLAGTAPSAVEVEAAGASAVARALEPLLPPGTVDKPGSLAGEAVLVLAAVLHLAGGGVVQLERVTLQSWCRPKGHDEAQDVLAKTRDVWHVRPGEGWPAPHTVESMVWRAMLVADDGSSQRTSGTPYRDGGATRAGARGGPLRLDMPELFSTLRARVADPPRAEGSEAAGAVAARLAAAAVGNADFAAELIAEVTRLRRIFATPHVVHEDTRCRVET</sequence>
<keyword evidence="2" id="KW-1133">Transmembrane helix</keyword>
<protein>
    <submittedName>
        <fullName evidence="3">Uncharacterized protein</fullName>
    </submittedName>
</protein>
<evidence type="ECO:0000313" key="4">
    <source>
        <dbReference type="Proteomes" id="UP001139031"/>
    </source>
</evidence>
<reference evidence="3" key="1">
    <citation type="submission" date="2021-08" db="EMBL/GenBank/DDBJ databases">
        <authorList>
            <person name="Stevens D.C."/>
        </authorList>
    </citation>
    <scope>NUCLEOTIDE SEQUENCE</scope>
    <source>
        <strain evidence="3">DSM 53165</strain>
    </source>
</reference>
<dbReference type="Proteomes" id="UP001139031">
    <property type="component" value="Unassembled WGS sequence"/>
</dbReference>
<comment type="caution">
    <text evidence="3">The sequence shown here is derived from an EMBL/GenBank/DDBJ whole genome shotgun (WGS) entry which is preliminary data.</text>
</comment>
<dbReference type="RefSeq" id="WP_224191859.1">
    <property type="nucleotide sequence ID" value="NZ_JAIRAU010000011.1"/>
</dbReference>
<evidence type="ECO:0000313" key="3">
    <source>
        <dbReference type="EMBL" id="MBZ5710090.1"/>
    </source>
</evidence>
<evidence type="ECO:0000256" key="1">
    <source>
        <dbReference type="SAM" id="MobiDB-lite"/>
    </source>
</evidence>
<feature type="transmembrane region" description="Helical" evidence="2">
    <location>
        <begin position="59"/>
        <end position="80"/>
    </location>
</feature>
<organism evidence="3 4">
    <name type="scientific">Nannocystis pusilla</name>
    <dbReference type="NCBI Taxonomy" id="889268"/>
    <lineage>
        <taxon>Bacteria</taxon>
        <taxon>Pseudomonadati</taxon>
        <taxon>Myxococcota</taxon>
        <taxon>Polyangia</taxon>
        <taxon>Nannocystales</taxon>
        <taxon>Nannocystaceae</taxon>
        <taxon>Nannocystis</taxon>
    </lineage>
</organism>
<keyword evidence="4" id="KW-1185">Reference proteome</keyword>
<keyword evidence="2" id="KW-0812">Transmembrane</keyword>
<dbReference type="EMBL" id="JAIRAU010000011">
    <property type="protein sequence ID" value="MBZ5710090.1"/>
    <property type="molecule type" value="Genomic_DNA"/>
</dbReference>
<feature type="transmembrane region" description="Helical" evidence="2">
    <location>
        <begin position="20"/>
        <end position="47"/>
    </location>
</feature>
<keyword evidence="2" id="KW-0472">Membrane</keyword>
<proteinExistence type="predicted"/>
<accession>A0ABS7TPE4</accession>
<gene>
    <name evidence="3" type="ORF">K7C98_12570</name>
</gene>